<dbReference type="GO" id="GO:0004322">
    <property type="term" value="F:ferroxidase activity"/>
    <property type="evidence" value="ECO:0007669"/>
    <property type="project" value="UniProtKB-EC"/>
</dbReference>
<dbReference type="Proteomes" id="UP000238164">
    <property type="component" value="Chromosome 1"/>
</dbReference>
<dbReference type="InterPro" id="IPR045087">
    <property type="entry name" value="Cu-oxidase_fam"/>
</dbReference>
<evidence type="ECO:0000313" key="8">
    <source>
        <dbReference type="Proteomes" id="UP000238164"/>
    </source>
</evidence>
<evidence type="ECO:0000259" key="6">
    <source>
        <dbReference type="Pfam" id="PF07732"/>
    </source>
</evidence>
<dbReference type="CDD" id="cd13896">
    <property type="entry name" value="CuRO_3_CopA"/>
    <property type="match status" value="1"/>
</dbReference>
<feature type="domain" description="Plastocyanin-like" evidence="5">
    <location>
        <begin position="375"/>
        <end position="484"/>
    </location>
</feature>
<evidence type="ECO:0000313" key="7">
    <source>
        <dbReference type="EMBL" id="SPD87911.1"/>
    </source>
</evidence>
<dbReference type="PROSITE" id="PS51318">
    <property type="entry name" value="TAT"/>
    <property type="match status" value="1"/>
</dbReference>
<dbReference type="InterPro" id="IPR001117">
    <property type="entry name" value="Cu-oxidase_2nd"/>
</dbReference>
<protein>
    <submittedName>
        <fullName evidence="7">Multicopper oxidase MmcO</fullName>
        <ecNumber evidence="7">1.16.3.1</ecNumber>
    </submittedName>
</protein>
<feature type="domain" description="Plastocyanin-like" evidence="4">
    <location>
        <begin position="236"/>
        <end position="322"/>
    </location>
</feature>
<dbReference type="InterPro" id="IPR034279">
    <property type="entry name" value="CuRO_3_CopA"/>
</dbReference>
<dbReference type="PROSITE" id="PS00079">
    <property type="entry name" value="MULTICOPPER_OXIDASE1"/>
    <property type="match status" value="1"/>
</dbReference>
<dbReference type="Pfam" id="PF07732">
    <property type="entry name" value="Cu-oxidase_3"/>
    <property type="match status" value="1"/>
</dbReference>
<name>A0A2N9JK24_9ACTN</name>
<keyword evidence="2 7" id="KW-0560">Oxidoreductase</keyword>
<dbReference type="AlphaFoldDB" id="A0A2N9JK24"/>
<dbReference type="KEGG" id="mgg:MPLG2_2881"/>
<dbReference type="CDD" id="cd13870">
    <property type="entry name" value="CuRO_2_CopA_like_1"/>
    <property type="match status" value="1"/>
</dbReference>
<dbReference type="PANTHER" id="PTHR11709:SF394">
    <property type="entry name" value="FI03373P-RELATED"/>
    <property type="match status" value="1"/>
</dbReference>
<keyword evidence="1" id="KW-0479">Metal-binding</keyword>
<dbReference type="CDD" id="cd13861">
    <property type="entry name" value="CuRO_1_CumA_like"/>
    <property type="match status" value="1"/>
</dbReference>
<dbReference type="InterPro" id="IPR011707">
    <property type="entry name" value="Cu-oxidase-like_N"/>
</dbReference>
<dbReference type="SUPFAM" id="SSF49503">
    <property type="entry name" value="Cupredoxins"/>
    <property type="match status" value="3"/>
</dbReference>
<keyword evidence="3" id="KW-0186">Copper</keyword>
<proteinExistence type="predicted"/>
<evidence type="ECO:0000256" key="1">
    <source>
        <dbReference type="ARBA" id="ARBA00022723"/>
    </source>
</evidence>
<dbReference type="InterPro" id="IPR033138">
    <property type="entry name" value="Cu_oxidase_CS"/>
</dbReference>
<feature type="domain" description="Plastocyanin-like" evidence="6">
    <location>
        <begin position="64"/>
        <end position="169"/>
    </location>
</feature>
<dbReference type="InterPro" id="IPR002355">
    <property type="entry name" value="Cu_oxidase_Cu_BS"/>
</dbReference>
<evidence type="ECO:0000259" key="4">
    <source>
        <dbReference type="Pfam" id="PF00394"/>
    </source>
</evidence>
<keyword evidence="8" id="KW-1185">Reference proteome</keyword>
<dbReference type="InterPro" id="IPR006311">
    <property type="entry name" value="TAT_signal"/>
</dbReference>
<dbReference type="Pfam" id="PF00394">
    <property type="entry name" value="Cu-oxidase"/>
    <property type="match status" value="1"/>
</dbReference>
<dbReference type="GO" id="GO:0005507">
    <property type="term" value="F:copper ion binding"/>
    <property type="evidence" value="ECO:0007669"/>
    <property type="project" value="InterPro"/>
</dbReference>
<gene>
    <name evidence="7" type="primary">mmcO</name>
    <name evidence="7" type="ORF">MPLG2_2881</name>
</gene>
<reference evidence="7 8" key="1">
    <citation type="submission" date="2018-02" db="EMBL/GenBank/DDBJ databases">
        <authorList>
            <person name="Cohen D.B."/>
            <person name="Kent A.D."/>
        </authorList>
    </citation>
    <scope>NUCLEOTIDE SEQUENCE [LARGE SCALE GENOMIC DNA]</scope>
    <source>
        <strain evidence="7">1</strain>
    </source>
</reference>
<evidence type="ECO:0000259" key="5">
    <source>
        <dbReference type="Pfam" id="PF07731"/>
    </source>
</evidence>
<dbReference type="PROSITE" id="PS00080">
    <property type="entry name" value="MULTICOPPER_OXIDASE2"/>
    <property type="match status" value="1"/>
</dbReference>
<evidence type="ECO:0000256" key="2">
    <source>
        <dbReference type="ARBA" id="ARBA00023002"/>
    </source>
</evidence>
<dbReference type="Pfam" id="PF07731">
    <property type="entry name" value="Cu-oxidase_2"/>
    <property type="match status" value="1"/>
</dbReference>
<sequence>MLPTMFSRRQVLSTGLGLGGATLLSACTTTRPRATTPITAPPTPSLGTPAVQATLRVGVDRVDLGGVTATTWLYGGVLPGKEIRAKAGDVLAVRVENTLPVETSVHWHGIRLHNAADGVPGLTQDPIGPGGSFTYTFRAPDPGSYFFHPHSGVQIDRGLYAPLIIDDPAEPGGYDAEWVLLLDDWTDGVGTSPDDILAEFKAQNGTISKGMSHDMSGMRGMGSSPLGDVGDIRYPHYLINGRIPTAPRTLTAKPGHTVRVRIINAAADTLFRVALGGHVMTVTHTDGYPVQPVETRALYVAQGERVDVLVSLADGVFPLVAAAEGKTGQGLILVRTGSGGAPAATVRPAELDTDPLLLAALTPSETARLQEQQPDQVEQVTLNGQMQPYAWGMNGTVFGSDTPIRTTNGSRVRLQMANETMMAHPMHIHGHTWSLPGNGGLRKDTVLVLPMQTVTADLQADNPGTWAYHCHNIYHAEIGMMTSLQY</sequence>
<organism evidence="7 8">
    <name type="scientific">Micropruina glycogenica</name>
    <dbReference type="NCBI Taxonomy" id="75385"/>
    <lineage>
        <taxon>Bacteria</taxon>
        <taxon>Bacillati</taxon>
        <taxon>Actinomycetota</taxon>
        <taxon>Actinomycetes</taxon>
        <taxon>Propionibacteriales</taxon>
        <taxon>Nocardioidaceae</taxon>
        <taxon>Micropruina</taxon>
    </lineage>
</organism>
<dbReference type="PANTHER" id="PTHR11709">
    <property type="entry name" value="MULTI-COPPER OXIDASE"/>
    <property type="match status" value="1"/>
</dbReference>
<dbReference type="InterPro" id="IPR011706">
    <property type="entry name" value="Cu-oxidase_C"/>
</dbReference>
<dbReference type="InterPro" id="IPR008972">
    <property type="entry name" value="Cupredoxin"/>
</dbReference>
<dbReference type="EC" id="1.16.3.1" evidence="7"/>
<evidence type="ECO:0000256" key="3">
    <source>
        <dbReference type="ARBA" id="ARBA00023008"/>
    </source>
</evidence>
<dbReference type="Gene3D" id="2.60.40.420">
    <property type="entry name" value="Cupredoxins - blue copper proteins"/>
    <property type="match status" value="3"/>
</dbReference>
<accession>A0A2N9JK24</accession>
<dbReference type="EMBL" id="LT985188">
    <property type="protein sequence ID" value="SPD87911.1"/>
    <property type="molecule type" value="Genomic_DNA"/>
</dbReference>